<sequence length="321" mass="35787">MIVPQYWAESRVQEHRGGRQFTVRRFGWSDLSQEDAQRNANARADEALRRVLAGEKLPRREPKVAYNGGAGVPIREEILARHGETVVTRNTYGAHCLNSPDVLFVDIDYARGAPMRWHAVTALLWLLLVIVAWRQLSGLALFMAVLAIGVAYALLTALADRWRRRHSITATEMRVRRFAAQRPSWGLRLYRTPAGLRVLVTHAAFRPDAAETTACFDALGADARYAALCRNQQCFRARLTGKPWRMGIAGHLGPRPAIWPVPAEHLPQREQWTRHYDAVAAGYSACAFLYSLGSSNVAAAVAPTLELHDSACRAHEPLPLA</sequence>
<protein>
    <recommendedName>
        <fullName evidence="4">Transmembrane protein</fullName>
    </recommendedName>
</protein>
<comment type="caution">
    <text evidence="2">The sequence shown here is derived from an EMBL/GenBank/DDBJ whole genome shotgun (WGS) entry which is preliminary data.</text>
</comment>
<keyword evidence="1" id="KW-0472">Membrane</keyword>
<proteinExistence type="predicted"/>
<evidence type="ECO:0000313" key="2">
    <source>
        <dbReference type="EMBL" id="MCQ4167410.1"/>
    </source>
</evidence>
<dbReference type="EMBL" id="JANFQO010000030">
    <property type="protein sequence ID" value="MCQ4167410.1"/>
    <property type="molecule type" value="Genomic_DNA"/>
</dbReference>
<accession>A0ABT1QYP1</accession>
<evidence type="ECO:0000256" key="1">
    <source>
        <dbReference type="SAM" id="Phobius"/>
    </source>
</evidence>
<feature type="transmembrane region" description="Helical" evidence="1">
    <location>
        <begin position="117"/>
        <end position="133"/>
    </location>
</feature>
<reference evidence="2" key="1">
    <citation type="submission" date="2022-07" db="EMBL/GenBank/DDBJ databases">
        <title>Tahibacter sp., a new gammaproteobacterium isolated from the silt sample collected at pig farm.</title>
        <authorList>
            <person name="Chen H."/>
        </authorList>
    </citation>
    <scope>NUCLEOTIDE SEQUENCE</scope>
    <source>
        <strain evidence="2">P2K</strain>
    </source>
</reference>
<evidence type="ECO:0000313" key="3">
    <source>
        <dbReference type="Proteomes" id="UP001165498"/>
    </source>
</evidence>
<evidence type="ECO:0008006" key="4">
    <source>
        <dbReference type="Google" id="ProtNLM"/>
    </source>
</evidence>
<keyword evidence="1" id="KW-1133">Transmembrane helix</keyword>
<keyword evidence="1" id="KW-0812">Transmembrane</keyword>
<keyword evidence="3" id="KW-1185">Reference proteome</keyword>
<gene>
    <name evidence="2" type="ORF">NM961_22065</name>
</gene>
<name>A0ABT1QYP1_9GAMM</name>
<dbReference type="Proteomes" id="UP001165498">
    <property type="component" value="Unassembled WGS sequence"/>
</dbReference>
<feature type="transmembrane region" description="Helical" evidence="1">
    <location>
        <begin position="139"/>
        <end position="159"/>
    </location>
</feature>
<organism evidence="2 3">
    <name type="scientific">Tahibacter harae</name>
    <dbReference type="NCBI Taxonomy" id="2963937"/>
    <lineage>
        <taxon>Bacteria</taxon>
        <taxon>Pseudomonadati</taxon>
        <taxon>Pseudomonadota</taxon>
        <taxon>Gammaproteobacteria</taxon>
        <taxon>Lysobacterales</taxon>
        <taxon>Rhodanobacteraceae</taxon>
        <taxon>Tahibacter</taxon>
    </lineage>
</organism>
<dbReference type="RefSeq" id="WP_255916597.1">
    <property type="nucleotide sequence ID" value="NZ_JANFQO010000030.1"/>
</dbReference>